<sequence>MTLMKSWHLPTQGQEEMPDSPLESLRSRPAKKESKKAVPKVSVADEVTQVFIWTNVSQTLEPQQPYCHPVVLLSYSAVSQNIEGVRTQEKSVLRLELLCTSLQLKSVPWGLEMRLELCFLACLSLWAKYLTHRSGLGDGDNARSRGAAEPRGPRRARHSPPRAGAPQAAARGPETRCSPRGCAWPRAPRLRPPPARPNLDGVGVLSARPRRPALPAPEGKAGAGHPGLSALLGAGGTPQGLSALLGAGGSPGAERAPRGGGDSPGAERAPRGGGGSPGAERSPRGGGLPGAERAPRGGVLPRG</sequence>
<evidence type="ECO:0000313" key="3">
    <source>
        <dbReference type="Proteomes" id="UP000645828"/>
    </source>
</evidence>
<dbReference type="AlphaFoldDB" id="A0A811ZCI9"/>
<feature type="compositionally biased region" description="Basic and acidic residues" evidence="1">
    <location>
        <begin position="140"/>
        <end position="152"/>
    </location>
</feature>
<dbReference type="EMBL" id="CAJHUB010000762">
    <property type="protein sequence ID" value="CAD7686457.1"/>
    <property type="molecule type" value="Genomic_DNA"/>
</dbReference>
<accession>A0A811ZCI9</accession>
<dbReference type="Proteomes" id="UP000645828">
    <property type="component" value="Unassembled WGS sequence"/>
</dbReference>
<evidence type="ECO:0000313" key="2">
    <source>
        <dbReference type="EMBL" id="CAD7686457.1"/>
    </source>
</evidence>
<evidence type="ECO:0000256" key="1">
    <source>
        <dbReference type="SAM" id="MobiDB-lite"/>
    </source>
</evidence>
<gene>
    <name evidence="2" type="ORF">NYPRO_LOCUS19250</name>
</gene>
<feature type="region of interest" description="Disordered" evidence="1">
    <location>
        <begin position="1"/>
        <end position="37"/>
    </location>
</feature>
<name>A0A811ZCI9_NYCPR</name>
<protein>
    <submittedName>
        <fullName evidence="2">(raccoon dog) hypothetical protein</fullName>
    </submittedName>
</protein>
<reference evidence="2" key="1">
    <citation type="submission" date="2020-12" db="EMBL/GenBank/DDBJ databases">
        <authorList>
            <consortium name="Molecular Ecology Group"/>
        </authorList>
    </citation>
    <scope>NUCLEOTIDE SEQUENCE</scope>
    <source>
        <strain evidence="2">TBG_1078</strain>
    </source>
</reference>
<comment type="caution">
    <text evidence="2">The sequence shown here is derived from an EMBL/GenBank/DDBJ whole genome shotgun (WGS) entry which is preliminary data.</text>
</comment>
<organism evidence="2 3">
    <name type="scientific">Nyctereutes procyonoides</name>
    <name type="common">Raccoon dog</name>
    <name type="synonym">Canis procyonoides</name>
    <dbReference type="NCBI Taxonomy" id="34880"/>
    <lineage>
        <taxon>Eukaryota</taxon>
        <taxon>Metazoa</taxon>
        <taxon>Chordata</taxon>
        <taxon>Craniata</taxon>
        <taxon>Vertebrata</taxon>
        <taxon>Euteleostomi</taxon>
        <taxon>Mammalia</taxon>
        <taxon>Eutheria</taxon>
        <taxon>Laurasiatheria</taxon>
        <taxon>Carnivora</taxon>
        <taxon>Caniformia</taxon>
        <taxon>Canidae</taxon>
        <taxon>Nyctereutes</taxon>
    </lineage>
</organism>
<keyword evidence="3" id="KW-1185">Reference proteome</keyword>
<feature type="region of interest" description="Disordered" evidence="1">
    <location>
        <begin position="136"/>
        <end position="303"/>
    </location>
</feature>
<proteinExistence type="predicted"/>
<feature type="compositionally biased region" description="Low complexity" evidence="1">
    <location>
        <begin position="161"/>
        <end position="172"/>
    </location>
</feature>